<dbReference type="InterPro" id="IPR050982">
    <property type="entry name" value="Auxin_biosynth/cation_transpt"/>
</dbReference>
<keyword evidence="1 2" id="KW-0560">Oxidoreductase</keyword>
<dbReference type="InterPro" id="IPR036188">
    <property type="entry name" value="FAD/NAD-bd_sf"/>
</dbReference>
<dbReference type="GO" id="GO:0016491">
    <property type="term" value="F:oxidoreductase activity"/>
    <property type="evidence" value="ECO:0007669"/>
    <property type="project" value="UniProtKB-KW"/>
</dbReference>
<comment type="caution">
    <text evidence="2">The sequence shown here is derived from an EMBL/GenBank/DDBJ whole genome shotgun (WGS) entry which is preliminary data.</text>
</comment>
<name>A0ABV3FW04_9NOCA</name>
<keyword evidence="3" id="KW-1185">Reference proteome</keyword>
<evidence type="ECO:0000313" key="2">
    <source>
        <dbReference type="EMBL" id="MEV0709612.1"/>
    </source>
</evidence>
<organism evidence="2 3">
    <name type="scientific">Nocardia aurea</name>
    <dbReference type="NCBI Taxonomy" id="2144174"/>
    <lineage>
        <taxon>Bacteria</taxon>
        <taxon>Bacillati</taxon>
        <taxon>Actinomycetota</taxon>
        <taxon>Actinomycetes</taxon>
        <taxon>Mycobacteriales</taxon>
        <taxon>Nocardiaceae</taxon>
        <taxon>Nocardia</taxon>
    </lineage>
</organism>
<sequence>MERNTAADAHAARVLRHFGPDPANWVRSSEADHDVVVVGAGQAGLGIGFALRRAGIGRVSVIDAAAPGQTGVWTTTARMTNLRTPKNWPEPEFGYPELSFQAWYELVEGEAAYQRLTRIPRLDWARYLDWIERHLGVAVRHRTRLIDIRPGAHHLELTLAVSNSDGGETTVVETTRKLVLANGIEGTGGPYLPPELDGLPPHLLAHTGHHIDFTPLAGKSIAVLGAAASAFDAAGTALEAGAGEVHLFTRRPELLIQGEGGPPFANGGGRDNYHRRDDAARWRQKALAGRQGRSVPLESVARAVAFPGFRVHLDAPWLSTQAEGDRVIVEAADGTHSFDFVIAGTGYRYDPHTRTELRTIADDIALWGDRHQPADDLADDALATTPYLADGFQLVQRQPGRAPWVERIHVFSAAAHLSFGYPIGDAQSLAHSIPRLIDALGRDLFFEDQLFPAAPAQVKAPVSFRHHYEHAVWTPILAPSES</sequence>
<accession>A0ABV3FW04</accession>
<dbReference type="RefSeq" id="WP_357785263.1">
    <property type="nucleotide sequence ID" value="NZ_JBFAKC010000007.1"/>
</dbReference>
<proteinExistence type="predicted"/>
<protein>
    <submittedName>
        <fullName evidence="2">NAD(P)/FAD-dependent oxidoreductase</fullName>
        <ecNumber evidence="2">1.14.13.-</ecNumber>
    </submittedName>
</protein>
<dbReference type="Gene3D" id="3.50.50.60">
    <property type="entry name" value="FAD/NAD(P)-binding domain"/>
    <property type="match status" value="1"/>
</dbReference>
<dbReference type="Pfam" id="PF13738">
    <property type="entry name" value="Pyr_redox_3"/>
    <property type="match status" value="1"/>
</dbReference>
<reference evidence="2 3" key="1">
    <citation type="submission" date="2024-06" db="EMBL/GenBank/DDBJ databases">
        <title>The Natural Products Discovery Center: Release of the First 8490 Sequenced Strains for Exploring Actinobacteria Biosynthetic Diversity.</title>
        <authorList>
            <person name="Kalkreuter E."/>
            <person name="Kautsar S.A."/>
            <person name="Yang D."/>
            <person name="Bader C.D."/>
            <person name="Teijaro C.N."/>
            <person name="Fluegel L."/>
            <person name="Davis C.M."/>
            <person name="Simpson J.R."/>
            <person name="Lauterbach L."/>
            <person name="Steele A.D."/>
            <person name="Gui C."/>
            <person name="Meng S."/>
            <person name="Li G."/>
            <person name="Viehrig K."/>
            <person name="Ye F."/>
            <person name="Su P."/>
            <person name="Kiefer A.F."/>
            <person name="Nichols A."/>
            <person name="Cepeda A.J."/>
            <person name="Yan W."/>
            <person name="Fan B."/>
            <person name="Jiang Y."/>
            <person name="Adhikari A."/>
            <person name="Zheng C.-J."/>
            <person name="Schuster L."/>
            <person name="Cowan T.M."/>
            <person name="Smanski M.J."/>
            <person name="Chevrette M.G."/>
            <person name="De Carvalho L.P.S."/>
            <person name="Shen B."/>
        </authorList>
    </citation>
    <scope>NUCLEOTIDE SEQUENCE [LARGE SCALE GENOMIC DNA]</scope>
    <source>
        <strain evidence="2 3">NPDC050403</strain>
    </source>
</reference>
<evidence type="ECO:0000313" key="3">
    <source>
        <dbReference type="Proteomes" id="UP001551695"/>
    </source>
</evidence>
<dbReference type="PANTHER" id="PTHR43539">
    <property type="entry name" value="FLAVIN-BINDING MONOOXYGENASE-LIKE PROTEIN (AFU_ORTHOLOGUE AFUA_4G09220)"/>
    <property type="match status" value="1"/>
</dbReference>
<dbReference type="EMBL" id="JBFAKC010000007">
    <property type="protein sequence ID" value="MEV0709612.1"/>
    <property type="molecule type" value="Genomic_DNA"/>
</dbReference>
<dbReference type="PANTHER" id="PTHR43539:SF91">
    <property type="entry name" value="FAD-DEPENDENT URATE HYDROXYLASE"/>
    <property type="match status" value="1"/>
</dbReference>
<dbReference type="Proteomes" id="UP001551695">
    <property type="component" value="Unassembled WGS sequence"/>
</dbReference>
<evidence type="ECO:0000256" key="1">
    <source>
        <dbReference type="ARBA" id="ARBA00023002"/>
    </source>
</evidence>
<gene>
    <name evidence="2" type="ORF">AB0I48_18780</name>
</gene>
<dbReference type="EC" id="1.14.13.-" evidence="2"/>
<dbReference type="SUPFAM" id="SSF51905">
    <property type="entry name" value="FAD/NAD(P)-binding domain"/>
    <property type="match status" value="1"/>
</dbReference>